<sequence>MWVILIIYFIYFIILDTSFPGCLLLSIITGVILWSIGLIHLKLFYELREKQKIMNIATINEMKKNKYMSPGRKERYIKDYSSTKDELEKIMTYAKFMLEAKEREYEIKDDNRNLDI</sequence>
<dbReference type="KEGG" id="bar:GBAA_pXO1_0176"/>
<keyword evidence="2" id="KW-0614">Plasmid</keyword>
<organism evidence="2 3">
    <name type="scientific">Bacillus anthracis</name>
    <name type="common">anthrax bacterium</name>
    <dbReference type="NCBI Taxonomy" id="1392"/>
    <lineage>
        <taxon>Bacteria</taxon>
        <taxon>Bacillati</taxon>
        <taxon>Bacillota</taxon>
        <taxon>Bacilli</taxon>
        <taxon>Bacillales</taxon>
        <taxon>Bacillaceae</taxon>
        <taxon>Bacillus</taxon>
        <taxon>Bacillus cereus group</taxon>
    </lineage>
</organism>
<protein>
    <submittedName>
        <fullName evidence="2">Transcriptional regulator, ArsR family protein</fullName>
    </submittedName>
</protein>
<keyword evidence="3" id="KW-1185">Reference proteome</keyword>
<keyword evidence="1" id="KW-0812">Transmembrane</keyword>
<keyword evidence="1" id="KW-1133">Transmembrane helix</keyword>
<dbReference type="PATRIC" id="fig|1392.233.peg.5888"/>
<proteinExistence type="predicted"/>
<keyword evidence="1" id="KW-0472">Membrane</keyword>
<dbReference type="HOGENOM" id="CLU_147849_0_0_9"/>
<reference evidence="2 3" key="1">
    <citation type="journal article" date="2009" name="J. Bacteriol.">
        <title>The complete genome sequence of Bacillus anthracis Ames 'Ancestor'.</title>
        <authorList>
            <person name="Ravel J."/>
            <person name="Jiang L."/>
            <person name="Stanley S.T."/>
            <person name="Wilson M.R."/>
            <person name="Decker R.S."/>
            <person name="Read T.D."/>
            <person name="Worsham P."/>
            <person name="Keim P.S."/>
            <person name="Salzberg S.L."/>
            <person name="Fraser-Liggett C.M."/>
            <person name="Rasko D.A."/>
        </authorList>
    </citation>
    <scope>NUCLEOTIDE SEQUENCE [LARGE SCALE GENOMIC DNA]</scope>
    <source>
        <strain evidence="3">Ames ancestor</strain>
        <plasmid evidence="3">pXO1</plasmid>
    </source>
</reference>
<evidence type="ECO:0000313" key="3">
    <source>
        <dbReference type="Proteomes" id="UP000000594"/>
    </source>
</evidence>
<dbReference type="EMBL" id="AE017336">
    <property type="protein sequence ID" value="AAT28917.2"/>
    <property type="molecule type" value="Genomic_DNA"/>
</dbReference>
<evidence type="ECO:0000256" key="1">
    <source>
        <dbReference type="SAM" id="Phobius"/>
    </source>
</evidence>
<name>Q6EZK9_BACAN</name>
<accession>Q6EZK9</accession>
<dbReference type="Proteomes" id="UP000000594">
    <property type="component" value="Plasmid pXO1"/>
</dbReference>
<geneLocation type="plasmid" evidence="2 3">
    <name>pXO1</name>
</geneLocation>
<dbReference type="AlphaFoldDB" id="Q6EZK9"/>
<feature type="transmembrane region" description="Helical" evidence="1">
    <location>
        <begin position="6"/>
        <end position="39"/>
    </location>
</feature>
<gene>
    <name evidence="2" type="ordered locus">GBAA_pXO1_0176</name>
</gene>
<evidence type="ECO:0000313" key="2">
    <source>
        <dbReference type="EMBL" id="AAT28917.2"/>
    </source>
</evidence>